<evidence type="ECO:0000313" key="4">
    <source>
        <dbReference type="Proteomes" id="UP000030765"/>
    </source>
</evidence>
<dbReference type="Pfam" id="PF07714">
    <property type="entry name" value="PK_Tyr_Ser-Thr"/>
    <property type="match status" value="1"/>
</dbReference>
<protein>
    <submittedName>
        <fullName evidence="2 3">Dmoj\GI14251-PA-like protein</fullName>
    </submittedName>
</protein>
<dbReference type="SUPFAM" id="SSF56112">
    <property type="entry name" value="Protein kinase-like (PK-like)"/>
    <property type="match status" value="1"/>
</dbReference>
<reference evidence="3" key="2">
    <citation type="submission" date="2020-05" db="UniProtKB">
        <authorList>
            <consortium name="EnsemblMetazoa"/>
        </authorList>
    </citation>
    <scope>IDENTIFICATION</scope>
</reference>
<evidence type="ECO:0000313" key="3">
    <source>
        <dbReference type="EnsemblMetazoa" id="ASIC015529-PA"/>
    </source>
</evidence>
<accession>A0A084WBH0</accession>
<dbReference type="InterPro" id="IPR011009">
    <property type="entry name" value="Kinase-like_dom_sf"/>
</dbReference>
<evidence type="ECO:0000259" key="1">
    <source>
        <dbReference type="Pfam" id="PF07714"/>
    </source>
</evidence>
<dbReference type="OrthoDB" id="6077854at2759"/>
<keyword evidence="4" id="KW-1185">Reference proteome</keyword>
<proteinExistence type="predicted"/>
<dbReference type="Gene3D" id="3.30.200.20">
    <property type="entry name" value="Phosphorylase Kinase, domain 1"/>
    <property type="match status" value="1"/>
</dbReference>
<reference evidence="2 4" key="1">
    <citation type="journal article" date="2014" name="BMC Genomics">
        <title>Genome sequence of Anopheles sinensis provides insight into genetics basis of mosquito competence for malaria parasites.</title>
        <authorList>
            <person name="Zhou D."/>
            <person name="Zhang D."/>
            <person name="Ding G."/>
            <person name="Shi L."/>
            <person name="Hou Q."/>
            <person name="Ye Y."/>
            <person name="Xu Y."/>
            <person name="Zhou H."/>
            <person name="Xiong C."/>
            <person name="Li S."/>
            <person name="Yu J."/>
            <person name="Hong S."/>
            <person name="Yu X."/>
            <person name="Zou P."/>
            <person name="Chen C."/>
            <person name="Chang X."/>
            <person name="Wang W."/>
            <person name="Lv Y."/>
            <person name="Sun Y."/>
            <person name="Ma L."/>
            <person name="Shen B."/>
            <person name="Zhu C."/>
        </authorList>
    </citation>
    <scope>NUCLEOTIDE SEQUENCE [LARGE SCALE GENOMIC DNA]</scope>
</reference>
<evidence type="ECO:0000313" key="2">
    <source>
        <dbReference type="EMBL" id="KFB47564.1"/>
    </source>
</evidence>
<dbReference type="AlphaFoldDB" id="A0A084WBH0"/>
<gene>
    <name evidence="2" type="ORF">ZHAS_00015529</name>
</gene>
<feature type="domain" description="Serine-threonine/tyrosine-protein kinase catalytic" evidence="1">
    <location>
        <begin position="9"/>
        <end position="59"/>
    </location>
</feature>
<dbReference type="EnsemblMetazoa" id="ASIC015529-RA">
    <property type="protein sequence ID" value="ASIC015529-PA"/>
    <property type="gene ID" value="ASIC015529"/>
</dbReference>
<dbReference type="STRING" id="74873.A0A084WBH0"/>
<dbReference type="Proteomes" id="UP000030765">
    <property type="component" value="Unassembled WGS sequence"/>
</dbReference>
<dbReference type="GO" id="GO:0004672">
    <property type="term" value="F:protein kinase activity"/>
    <property type="evidence" value="ECO:0007669"/>
    <property type="project" value="InterPro"/>
</dbReference>
<dbReference type="EMBL" id="ATLV01022355">
    <property type="status" value="NOT_ANNOTATED_CDS"/>
    <property type="molecule type" value="Genomic_DNA"/>
</dbReference>
<sequence>MAQAEGISNVEPSTTVAVKIMRNRGNESAAKAMISELKMIILVGQHLNIVNLIGAVTENIQNSKDIM</sequence>
<dbReference type="VEuPathDB" id="VectorBase:ASIC015529"/>
<dbReference type="InterPro" id="IPR001245">
    <property type="entry name" value="Ser-Thr/Tyr_kinase_cat_dom"/>
</dbReference>
<name>A0A084WBH0_ANOSI</name>
<dbReference type="EMBL" id="KE525331">
    <property type="protein sequence ID" value="KFB47564.1"/>
    <property type="molecule type" value="Genomic_DNA"/>
</dbReference>
<organism evidence="2">
    <name type="scientific">Anopheles sinensis</name>
    <name type="common">Mosquito</name>
    <dbReference type="NCBI Taxonomy" id="74873"/>
    <lineage>
        <taxon>Eukaryota</taxon>
        <taxon>Metazoa</taxon>
        <taxon>Ecdysozoa</taxon>
        <taxon>Arthropoda</taxon>
        <taxon>Hexapoda</taxon>
        <taxon>Insecta</taxon>
        <taxon>Pterygota</taxon>
        <taxon>Neoptera</taxon>
        <taxon>Endopterygota</taxon>
        <taxon>Diptera</taxon>
        <taxon>Nematocera</taxon>
        <taxon>Culicoidea</taxon>
        <taxon>Culicidae</taxon>
        <taxon>Anophelinae</taxon>
        <taxon>Anopheles</taxon>
    </lineage>
</organism>